<dbReference type="EMBL" id="BDIP01002364">
    <property type="protein sequence ID" value="GIQ86178.1"/>
    <property type="molecule type" value="Genomic_DNA"/>
</dbReference>
<keyword evidence="3" id="KW-1185">Reference proteome</keyword>
<protein>
    <recommendedName>
        <fullName evidence="1">Adenylate cyclase-associated CAP C-terminal domain-containing protein</fullName>
    </recommendedName>
</protein>
<dbReference type="InterPro" id="IPR013912">
    <property type="entry name" value="Adenylate_cyclase-assoc_CAP_C"/>
</dbReference>
<sequence>SADIQLAARNTEGAFIRILPEDEEEDYKEYPIPNAFEHSVVDGKLVTIPLSAGAD</sequence>
<dbReference type="GO" id="GO:0003779">
    <property type="term" value="F:actin binding"/>
    <property type="evidence" value="ECO:0007669"/>
    <property type="project" value="InterPro"/>
</dbReference>
<evidence type="ECO:0000313" key="2">
    <source>
        <dbReference type="EMBL" id="GIQ86178.1"/>
    </source>
</evidence>
<dbReference type="SUPFAM" id="SSF69340">
    <property type="entry name" value="C-terminal domain of adenylylcyclase associated protein"/>
    <property type="match status" value="1"/>
</dbReference>
<feature type="domain" description="Adenylate cyclase-associated CAP C-terminal" evidence="1">
    <location>
        <begin position="16"/>
        <end position="49"/>
    </location>
</feature>
<dbReference type="GO" id="GO:0007010">
    <property type="term" value="P:cytoskeleton organization"/>
    <property type="evidence" value="ECO:0007669"/>
    <property type="project" value="InterPro"/>
</dbReference>
<comment type="caution">
    <text evidence="2">The sequence shown here is derived from an EMBL/GenBank/DDBJ whole genome shotgun (WGS) entry which is preliminary data.</text>
</comment>
<evidence type="ECO:0000313" key="3">
    <source>
        <dbReference type="Proteomes" id="UP000265618"/>
    </source>
</evidence>
<feature type="non-terminal residue" evidence="2">
    <location>
        <position position="1"/>
    </location>
</feature>
<name>A0A9K3CZD3_9EUKA</name>
<dbReference type="Pfam" id="PF08603">
    <property type="entry name" value="CAP_C"/>
    <property type="match status" value="1"/>
</dbReference>
<dbReference type="Proteomes" id="UP000265618">
    <property type="component" value="Unassembled WGS sequence"/>
</dbReference>
<proteinExistence type="predicted"/>
<reference evidence="2 3" key="1">
    <citation type="journal article" date="2018" name="PLoS ONE">
        <title>The draft genome of Kipferlia bialata reveals reductive genome evolution in fornicate parasites.</title>
        <authorList>
            <person name="Tanifuji G."/>
            <person name="Takabayashi S."/>
            <person name="Kume K."/>
            <person name="Takagi M."/>
            <person name="Nakayama T."/>
            <person name="Kamikawa R."/>
            <person name="Inagaki Y."/>
            <person name="Hashimoto T."/>
        </authorList>
    </citation>
    <scope>NUCLEOTIDE SEQUENCE [LARGE SCALE GENOMIC DNA]</scope>
    <source>
        <strain evidence="2">NY0173</strain>
    </source>
</reference>
<dbReference type="AlphaFoldDB" id="A0A9K3CZD3"/>
<dbReference type="InterPro" id="IPR036223">
    <property type="entry name" value="CAP_C_sf"/>
</dbReference>
<evidence type="ECO:0000259" key="1">
    <source>
        <dbReference type="Pfam" id="PF08603"/>
    </source>
</evidence>
<accession>A0A9K3CZD3</accession>
<organism evidence="2 3">
    <name type="scientific">Kipferlia bialata</name>
    <dbReference type="NCBI Taxonomy" id="797122"/>
    <lineage>
        <taxon>Eukaryota</taxon>
        <taxon>Metamonada</taxon>
        <taxon>Carpediemonas-like organisms</taxon>
        <taxon>Kipferlia</taxon>
    </lineage>
</organism>
<gene>
    <name evidence="2" type="ORF">KIPB_007980</name>
</gene>